<comment type="caution">
    <text evidence="2">The sequence shown here is derived from an EMBL/GenBank/DDBJ whole genome shotgun (WGS) entry which is preliminary data.</text>
</comment>
<dbReference type="Proteomes" id="UP000606172">
    <property type="component" value="Unassembled WGS sequence"/>
</dbReference>
<protein>
    <recommendedName>
        <fullName evidence="4">MerR family transcriptional regulator</fullName>
    </recommendedName>
</protein>
<proteinExistence type="predicted"/>
<name>A0A919V9N5_9ACTN</name>
<dbReference type="AlphaFoldDB" id="A0A919V9N5"/>
<dbReference type="RefSeq" id="WP_204030558.1">
    <property type="nucleotide sequence ID" value="NZ_BOOW01000036.1"/>
</dbReference>
<keyword evidence="3" id="KW-1185">Reference proteome</keyword>
<dbReference type="EMBL" id="BOOW01000036">
    <property type="protein sequence ID" value="GII95506.1"/>
    <property type="molecule type" value="Genomic_DNA"/>
</dbReference>
<feature type="region of interest" description="Disordered" evidence="1">
    <location>
        <begin position="1"/>
        <end position="27"/>
    </location>
</feature>
<gene>
    <name evidence="2" type="ORF">Ssi02_57370</name>
</gene>
<sequence>MERGTECHTRRRPSSSGRPPPSSASRVKELLVSPGRLAEAISEIDRDLREQAEEIVRTRERIARLGAGDRLYVSAEVADYLDRLRELGVSRRTIQMERDIWILLHSLSPDEAAIWLADKCDAMNDPEFRALYLEHDAAFDWSADDPRLPALADRTRRWLTERHNAQGEPWALRDPVLARLAASSVDGSSPAWERLIELAAEPQPEG</sequence>
<organism evidence="2 3">
    <name type="scientific">Sinosporangium siamense</name>
    <dbReference type="NCBI Taxonomy" id="1367973"/>
    <lineage>
        <taxon>Bacteria</taxon>
        <taxon>Bacillati</taxon>
        <taxon>Actinomycetota</taxon>
        <taxon>Actinomycetes</taxon>
        <taxon>Streptosporangiales</taxon>
        <taxon>Streptosporangiaceae</taxon>
        <taxon>Sinosporangium</taxon>
    </lineage>
</organism>
<reference evidence="2" key="1">
    <citation type="submission" date="2021-01" db="EMBL/GenBank/DDBJ databases">
        <title>Whole genome shotgun sequence of Sinosporangium siamense NBRC 109515.</title>
        <authorList>
            <person name="Komaki H."/>
            <person name="Tamura T."/>
        </authorList>
    </citation>
    <scope>NUCLEOTIDE SEQUENCE</scope>
    <source>
        <strain evidence="2">NBRC 109515</strain>
    </source>
</reference>
<evidence type="ECO:0008006" key="4">
    <source>
        <dbReference type="Google" id="ProtNLM"/>
    </source>
</evidence>
<accession>A0A919V9N5</accession>
<evidence type="ECO:0000313" key="3">
    <source>
        <dbReference type="Proteomes" id="UP000606172"/>
    </source>
</evidence>
<evidence type="ECO:0000256" key="1">
    <source>
        <dbReference type="SAM" id="MobiDB-lite"/>
    </source>
</evidence>
<evidence type="ECO:0000313" key="2">
    <source>
        <dbReference type="EMBL" id="GII95506.1"/>
    </source>
</evidence>